<keyword evidence="1" id="KW-0732">Signal</keyword>
<accession>A0A2M4CA07</accession>
<evidence type="ECO:0000313" key="2">
    <source>
        <dbReference type="EMBL" id="MBW61971.1"/>
    </source>
</evidence>
<name>A0A2M4CA07_9DIPT</name>
<protein>
    <submittedName>
        <fullName evidence="2">Putative secreted protein</fullName>
    </submittedName>
</protein>
<organism evidence="2">
    <name type="scientific">Anopheles marajoara</name>
    <dbReference type="NCBI Taxonomy" id="58244"/>
    <lineage>
        <taxon>Eukaryota</taxon>
        <taxon>Metazoa</taxon>
        <taxon>Ecdysozoa</taxon>
        <taxon>Arthropoda</taxon>
        <taxon>Hexapoda</taxon>
        <taxon>Insecta</taxon>
        <taxon>Pterygota</taxon>
        <taxon>Neoptera</taxon>
        <taxon>Endopterygota</taxon>
        <taxon>Diptera</taxon>
        <taxon>Nematocera</taxon>
        <taxon>Culicoidea</taxon>
        <taxon>Culicidae</taxon>
        <taxon>Anophelinae</taxon>
        <taxon>Anopheles</taxon>
    </lineage>
</organism>
<feature type="signal peptide" evidence="1">
    <location>
        <begin position="1"/>
        <end position="23"/>
    </location>
</feature>
<evidence type="ECO:0000256" key="1">
    <source>
        <dbReference type="SAM" id="SignalP"/>
    </source>
</evidence>
<feature type="chain" id="PRO_5014837582" evidence="1">
    <location>
        <begin position="24"/>
        <end position="93"/>
    </location>
</feature>
<dbReference type="EMBL" id="GGFJ01012830">
    <property type="protein sequence ID" value="MBW61971.1"/>
    <property type="molecule type" value="Transcribed_RNA"/>
</dbReference>
<sequence length="93" mass="10538">MCEFCGYVLQLILNFRFATHACAISLSTLPSCGHGQFCDEKLCPVFVPLLHHHLGSLLRLILNHICTPHLYCRLDSCKPVGLTYKYAFRVKSL</sequence>
<reference evidence="2" key="1">
    <citation type="submission" date="2018-01" db="EMBL/GenBank/DDBJ databases">
        <title>An insight into the sialome of Amazonian anophelines.</title>
        <authorList>
            <person name="Ribeiro J.M."/>
            <person name="Scarpassa V."/>
            <person name="Calvo E."/>
        </authorList>
    </citation>
    <scope>NUCLEOTIDE SEQUENCE</scope>
    <source>
        <tissue evidence="2">Salivary glands</tissue>
    </source>
</reference>
<proteinExistence type="predicted"/>
<dbReference type="AlphaFoldDB" id="A0A2M4CA07"/>